<organism evidence="1 2">
    <name type="scientific">Chlamydomonas reinhardtii</name>
    <name type="common">Chlamydomonas smithii</name>
    <dbReference type="NCBI Taxonomy" id="3055"/>
    <lineage>
        <taxon>Eukaryota</taxon>
        <taxon>Viridiplantae</taxon>
        <taxon>Chlorophyta</taxon>
        <taxon>core chlorophytes</taxon>
        <taxon>Chlorophyceae</taxon>
        <taxon>CS clade</taxon>
        <taxon>Chlamydomonadales</taxon>
        <taxon>Chlamydomonadaceae</taxon>
        <taxon>Chlamydomonas</taxon>
    </lineage>
</organism>
<dbReference type="OrthoDB" id="40334at2759"/>
<gene>
    <name evidence="1" type="ORF">CHLRE_16g691351v5</name>
</gene>
<dbReference type="ExpressionAtlas" id="A0A2K3CSI2">
    <property type="expression patterns" value="baseline"/>
</dbReference>
<dbReference type="Proteomes" id="UP000006906">
    <property type="component" value="Chromosome 16"/>
</dbReference>
<reference evidence="1 2" key="1">
    <citation type="journal article" date="2007" name="Science">
        <title>The Chlamydomonas genome reveals the evolution of key animal and plant functions.</title>
        <authorList>
            <person name="Merchant S.S."/>
            <person name="Prochnik S.E."/>
            <person name="Vallon O."/>
            <person name="Harris E.H."/>
            <person name="Karpowicz S.J."/>
            <person name="Witman G.B."/>
            <person name="Terry A."/>
            <person name="Salamov A."/>
            <person name="Fritz-Laylin L.K."/>
            <person name="Marechal-Drouard L."/>
            <person name="Marshall W.F."/>
            <person name="Qu L.H."/>
            <person name="Nelson D.R."/>
            <person name="Sanderfoot A.A."/>
            <person name="Spalding M.H."/>
            <person name="Kapitonov V.V."/>
            <person name="Ren Q."/>
            <person name="Ferris P."/>
            <person name="Lindquist E."/>
            <person name="Shapiro H."/>
            <person name="Lucas S.M."/>
            <person name="Grimwood J."/>
            <person name="Schmutz J."/>
            <person name="Cardol P."/>
            <person name="Cerutti H."/>
            <person name="Chanfreau G."/>
            <person name="Chen C.L."/>
            <person name="Cognat V."/>
            <person name="Croft M.T."/>
            <person name="Dent R."/>
            <person name="Dutcher S."/>
            <person name="Fernandez E."/>
            <person name="Fukuzawa H."/>
            <person name="Gonzalez-Ballester D."/>
            <person name="Gonzalez-Halphen D."/>
            <person name="Hallmann A."/>
            <person name="Hanikenne M."/>
            <person name="Hippler M."/>
            <person name="Inwood W."/>
            <person name="Jabbari K."/>
            <person name="Kalanon M."/>
            <person name="Kuras R."/>
            <person name="Lefebvre P.A."/>
            <person name="Lemaire S.D."/>
            <person name="Lobanov A.V."/>
            <person name="Lohr M."/>
            <person name="Manuell A."/>
            <person name="Meier I."/>
            <person name="Mets L."/>
            <person name="Mittag M."/>
            <person name="Mittelmeier T."/>
            <person name="Moroney J.V."/>
            <person name="Moseley J."/>
            <person name="Napoli C."/>
            <person name="Nedelcu A.M."/>
            <person name="Niyogi K."/>
            <person name="Novoselov S.V."/>
            <person name="Paulsen I.T."/>
            <person name="Pazour G."/>
            <person name="Purton S."/>
            <person name="Ral J.P."/>
            <person name="Riano-Pachon D.M."/>
            <person name="Riekhof W."/>
            <person name="Rymarquis L."/>
            <person name="Schroda M."/>
            <person name="Stern D."/>
            <person name="Umen J."/>
            <person name="Willows R."/>
            <person name="Wilson N."/>
            <person name="Zimmer S.L."/>
            <person name="Allmer J."/>
            <person name="Balk J."/>
            <person name="Bisova K."/>
            <person name="Chen C.J."/>
            <person name="Elias M."/>
            <person name="Gendler K."/>
            <person name="Hauser C."/>
            <person name="Lamb M.R."/>
            <person name="Ledford H."/>
            <person name="Long J.C."/>
            <person name="Minagawa J."/>
            <person name="Page M.D."/>
            <person name="Pan J."/>
            <person name="Pootakham W."/>
            <person name="Roje S."/>
            <person name="Rose A."/>
            <person name="Stahlberg E."/>
            <person name="Terauchi A.M."/>
            <person name="Yang P."/>
            <person name="Ball S."/>
            <person name="Bowler C."/>
            <person name="Dieckmann C.L."/>
            <person name="Gladyshev V.N."/>
            <person name="Green P."/>
            <person name="Jorgensen R."/>
            <person name="Mayfield S."/>
            <person name="Mueller-Roeber B."/>
            <person name="Rajamani S."/>
            <person name="Sayre R.T."/>
            <person name="Brokstein P."/>
            <person name="Dubchak I."/>
            <person name="Goodstein D."/>
            <person name="Hornick L."/>
            <person name="Huang Y.W."/>
            <person name="Jhaveri J."/>
            <person name="Luo Y."/>
            <person name="Martinez D."/>
            <person name="Ngau W.C."/>
            <person name="Otillar B."/>
            <person name="Poliakov A."/>
            <person name="Porter A."/>
            <person name="Szajkowski L."/>
            <person name="Werner G."/>
            <person name="Zhou K."/>
            <person name="Grigoriev I.V."/>
            <person name="Rokhsar D.S."/>
            <person name="Grossman A.R."/>
        </authorList>
    </citation>
    <scope>NUCLEOTIDE SEQUENCE [LARGE SCALE GENOMIC DNA]</scope>
    <source>
        <strain evidence="2">CC-503</strain>
    </source>
</reference>
<proteinExistence type="predicted"/>
<evidence type="ECO:0000313" key="1">
    <source>
        <dbReference type="EMBL" id="PNW71256.1"/>
    </source>
</evidence>
<dbReference type="Gramene" id="PNW71256">
    <property type="protein sequence ID" value="PNW71256"/>
    <property type="gene ID" value="CHLRE_16g691351v5"/>
</dbReference>
<dbReference type="RefSeq" id="XP_001699290.2">
    <property type="nucleotide sequence ID" value="XM_001699238.2"/>
</dbReference>
<sequence>MFSPQTWDAMKAREWNEFKALLNKYKMIAPKSVDTTAVMGGVFVLDNGKVLFEHRDVGPGVHAPMKDVLASCCIA</sequence>
<protein>
    <submittedName>
        <fullName evidence="1">Uncharacterized protein</fullName>
    </submittedName>
</protein>
<name>A0A2K3CSI2_CHLRE</name>
<keyword evidence="2" id="KW-1185">Reference proteome</keyword>
<dbReference type="KEGG" id="cre:CHLRE_16g691351v5"/>
<dbReference type="EMBL" id="CM008977">
    <property type="protein sequence ID" value="PNW71256.1"/>
    <property type="molecule type" value="Genomic_DNA"/>
</dbReference>
<evidence type="ECO:0000313" key="2">
    <source>
        <dbReference type="Proteomes" id="UP000006906"/>
    </source>
</evidence>
<dbReference type="AlphaFoldDB" id="A0A2K3CSI2"/>
<dbReference type="InParanoid" id="A0A2K3CSI2"/>
<dbReference type="GeneID" id="5724840"/>
<accession>A0A2K3CSI2</accession>